<keyword evidence="1" id="KW-1133">Transmembrane helix</keyword>
<reference evidence="2 3" key="1">
    <citation type="submission" date="2018-10" db="EMBL/GenBank/DDBJ databases">
        <title>Isolation from cow dung.</title>
        <authorList>
            <person name="Ling L."/>
        </authorList>
    </citation>
    <scope>NUCLEOTIDE SEQUENCE [LARGE SCALE GENOMIC DNA]</scope>
    <source>
        <strain evidence="2 3">NEAU-LL90</strain>
    </source>
</reference>
<evidence type="ECO:0000313" key="3">
    <source>
        <dbReference type="Proteomes" id="UP000279275"/>
    </source>
</evidence>
<organism evidence="2 3">
    <name type="scientific">Nocardia stercoris</name>
    <dbReference type="NCBI Taxonomy" id="2483361"/>
    <lineage>
        <taxon>Bacteria</taxon>
        <taxon>Bacillati</taxon>
        <taxon>Actinomycetota</taxon>
        <taxon>Actinomycetes</taxon>
        <taxon>Mycobacteriales</taxon>
        <taxon>Nocardiaceae</taxon>
        <taxon>Nocardia</taxon>
    </lineage>
</organism>
<feature type="transmembrane region" description="Helical" evidence="1">
    <location>
        <begin position="129"/>
        <end position="149"/>
    </location>
</feature>
<dbReference type="InterPro" id="IPR046291">
    <property type="entry name" value="DUF6328"/>
</dbReference>
<feature type="transmembrane region" description="Helical" evidence="1">
    <location>
        <begin position="103"/>
        <end position="123"/>
    </location>
</feature>
<proteinExistence type="predicted"/>
<dbReference type="Pfam" id="PF19853">
    <property type="entry name" value="DUF6328"/>
    <property type="match status" value="1"/>
</dbReference>
<name>A0A3M2L0C4_9NOCA</name>
<dbReference type="AlphaFoldDB" id="A0A3M2L0C4"/>
<comment type="caution">
    <text evidence="2">The sequence shown here is derived from an EMBL/GenBank/DDBJ whole genome shotgun (WGS) entry which is preliminary data.</text>
</comment>
<keyword evidence="1" id="KW-0812">Transmembrane</keyword>
<keyword evidence="3" id="KW-1185">Reference proteome</keyword>
<protein>
    <submittedName>
        <fullName evidence="2">Sodium:proton antiporter</fullName>
    </submittedName>
</protein>
<dbReference type="RefSeq" id="WP_122190054.1">
    <property type="nucleotide sequence ID" value="NZ_RFFH01000010.1"/>
</dbReference>
<dbReference type="OrthoDB" id="3625784at2"/>
<feature type="transmembrane region" description="Helical" evidence="1">
    <location>
        <begin position="61"/>
        <end position="82"/>
    </location>
</feature>
<dbReference type="EMBL" id="RFFH01000010">
    <property type="protein sequence ID" value="RMI30386.1"/>
    <property type="molecule type" value="Genomic_DNA"/>
</dbReference>
<sequence length="160" mass="17336">MAAGPPGTDRRETEDERLDRNWNSLIQELRVVQTGVQFLTGFLLTLPFQNRFADLPLPQRVLYLGVVGASIAATVCLMAPVAAHRMLFRRHQIENVVTTAHRYAIAGLGLLGIALTGVTVLIFDTVAGPVAAAAAGSVAGVSFVAVWLVHPWQQRRGRRA</sequence>
<dbReference type="Proteomes" id="UP000279275">
    <property type="component" value="Unassembled WGS sequence"/>
</dbReference>
<keyword evidence="1" id="KW-0472">Membrane</keyword>
<evidence type="ECO:0000313" key="2">
    <source>
        <dbReference type="EMBL" id="RMI30386.1"/>
    </source>
</evidence>
<evidence type="ECO:0000256" key="1">
    <source>
        <dbReference type="SAM" id="Phobius"/>
    </source>
</evidence>
<accession>A0A3M2L0C4</accession>
<gene>
    <name evidence="2" type="ORF">EBN03_22380</name>
</gene>